<evidence type="ECO:0000256" key="1">
    <source>
        <dbReference type="SAM" id="MobiDB-lite"/>
    </source>
</evidence>
<feature type="region of interest" description="Disordered" evidence="1">
    <location>
        <begin position="210"/>
        <end position="236"/>
    </location>
</feature>
<gene>
    <name evidence="2" type="ORF">IQ241_06065</name>
</gene>
<accession>A0A8J7A5L3</accession>
<sequence>MTNPANDILGQARQGSVAAIIQILNERLADSGIRTRAMFSDGILQLLCEAKTPEQLEKSFVVERVQQILEAIAPHRIRKVNVNSRIVREHQLLWLEEISRDPERFLLWSEIITLKQPNLLRRLQPPSKAPPSKVSLGQRQPVQPGRPSPLMVGIAGTTAAALLLAAVWAGRSGPTQVTEAPVAPVALPERPPEPGTEPAAAPETFATTVAPSEPAAATPPAPPAPAETAPPADPFADAVRLAEATSARGKTATTAAEWLELAASWQRASDLMAEVTPESDRYAIAQDRVKVYRANSQEALKQSKL</sequence>
<feature type="region of interest" description="Disordered" evidence="1">
    <location>
        <begin position="122"/>
        <end position="150"/>
    </location>
</feature>
<keyword evidence="3" id="KW-1185">Reference proteome</keyword>
<comment type="caution">
    <text evidence="2">The sequence shown here is derived from an EMBL/GenBank/DDBJ whole genome shotgun (WGS) entry which is preliminary data.</text>
</comment>
<evidence type="ECO:0000313" key="3">
    <source>
        <dbReference type="Proteomes" id="UP000636505"/>
    </source>
</evidence>
<organism evidence="2 3">
    <name type="scientific">Vasconcelosia minhoensis LEGE 07310</name>
    <dbReference type="NCBI Taxonomy" id="915328"/>
    <lineage>
        <taxon>Bacteria</taxon>
        <taxon>Bacillati</taxon>
        <taxon>Cyanobacteriota</taxon>
        <taxon>Cyanophyceae</taxon>
        <taxon>Nodosilineales</taxon>
        <taxon>Cymatolegaceae</taxon>
        <taxon>Vasconcelosia</taxon>
        <taxon>Vasconcelosia minhoensis</taxon>
    </lineage>
</organism>
<evidence type="ECO:0000313" key="2">
    <source>
        <dbReference type="EMBL" id="MBE9076862.1"/>
    </source>
</evidence>
<name>A0A8J7A5L3_9CYAN</name>
<dbReference type="AlphaFoldDB" id="A0A8J7A5L3"/>
<dbReference type="EMBL" id="JADEXG010000010">
    <property type="protein sequence ID" value="MBE9076862.1"/>
    <property type="molecule type" value="Genomic_DNA"/>
</dbReference>
<dbReference type="RefSeq" id="WP_193905525.1">
    <property type="nucleotide sequence ID" value="NZ_JADEXG010000010.1"/>
</dbReference>
<dbReference type="Proteomes" id="UP000636505">
    <property type="component" value="Unassembled WGS sequence"/>
</dbReference>
<feature type="compositionally biased region" description="Low complexity" evidence="1">
    <location>
        <begin position="226"/>
        <end position="236"/>
    </location>
</feature>
<protein>
    <submittedName>
        <fullName evidence="2">Uncharacterized protein</fullName>
    </submittedName>
</protein>
<proteinExistence type="predicted"/>
<reference evidence="2" key="1">
    <citation type="submission" date="2020-10" db="EMBL/GenBank/DDBJ databases">
        <authorList>
            <person name="Castelo-Branco R."/>
            <person name="Eusebio N."/>
            <person name="Adriana R."/>
            <person name="Vieira A."/>
            <person name="Brugerolle De Fraissinette N."/>
            <person name="Rezende De Castro R."/>
            <person name="Schneider M.P."/>
            <person name="Vasconcelos V."/>
            <person name="Leao P.N."/>
        </authorList>
    </citation>
    <scope>NUCLEOTIDE SEQUENCE</scope>
    <source>
        <strain evidence="2">LEGE 07310</strain>
    </source>
</reference>